<protein>
    <submittedName>
        <fullName evidence="2">Uncharacterized protein</fullName>
    </submittedName>
</protein>
<accession>A0A4U6XI23</accession>
<dbReference type="AlphaFoldDB" id="A0A4U6XI23"/>
<organism evidence="2 3">
    <name type="scientific">Colletotrichum tanaceti</name>
    <dbReference type="NCBI Taxonomy" id="1306861"/>
    <lineage>
        <taxon>Eukaryota</taxon>
        <taxon>Fungi</taxon>
        <taxon>Dikarya</taxon>
        <taxon>Ascomycota</taxon>
        <taxon>Pezizomycotina</taxon>
        <taxon>Sordariomycetes</taxon>
        <taxon>Hypocreomycetidae</taxon>
        <taxon>Glomerellales</taxon>
        <taxon>Glomerellaceae</taxon>
        <taxon>Colletotrichum</taxon>
        <taxon>Colletotrichum destructivum species complex</taxon>
    </lineage>
</organism>
<keyword evidence="3" id="KW-1185">Reference proteome</keyword>
<feature type="chain" id="PRO_5020374133" evidence="1">
    <location>
        <begin position="20"/>
        <end position="158"/>
    </location>
</feature>
<gene>
    <name evidence="2" type="ORF">CTA1_1141</name>
</gene>
<dbReference type="EMBL" id="PJEX01000105">
    <property type="protein sequence ID" value="TKW55294.1"/>
    <property type="molecule type" value="Genomic_DNA"/>
</dbReference>
<dbReference type="Proteomes" id="UP000310108">
    <property type="component" value="Unassembled WGS sequence"/>
</dbReference>
<evidence type="ECO:0000256" key="1">
    <source>
        <dbReference type="SAM" id="SignalP"/>
    </source>
</evidence>
<feature type="signal peptide" evidence="1">
    <location>
        <begin position="1"/>
        <end position="19"/>
    </location>
</feature>
<evidence type="ECO:0000313" key="3">
    <source>
        <dbReference type="Proteomes" id="UP000310108"/>
    </source>
</evidence>
<sequence>MKTTIVLAAVSGIALGASGVTNDIGRFGAIDPNEPVPELTTILDGPGAYVPTSTGGNGITVIESTVCRPIFTETCEVKKFTSSIPVAEVTSSVSSETKATSATEVIPSSTKKVATSTLEIIQSTESSGTIHIPSATASANKESDANGLWAGIALLMLL</sequence>
<name>A0A4U6XI23_9PEZI</name>
<proteinExistence type="predicted"/>
<reference evidence="2 3" key="1">
    <citation type="journal article" date="2019" name="PLoS ONE">
        <title>Comparative genome analysis indicates high evolutionary potential of pathogenicity genes in Colletotrichum tanaceti.</title>
        <authorList>
            <person name="Lelwala R.V."/>
            <person name="Korhonen P.K."/>
            <person name="Young N.D."/>
            <person name="Scott J.B."/>
            <person name="Ades P.A."/>
            <person name="Gasser R.B."/>
            <person name="Taylor P.W.J."/>
        </authorList>
    </citation>
    <scope>NUCLEOTIDE SEQUENCE [LARGE SCALE GENOMIC DNA]</scope>
    <source>
        <strain evidence="2">BRIP57314</strain>
    </source>
</reference>
<comment type="caution">
    <text evidence="2">The sequence shown here is derived from an EMBL/GenBank/DDBJ whole genome shotgun (WGS) entry which is preliminary data.</text>
</comment>
<keyword evidence="1" id="KW-0732">Signal</keyword>
<evidence type="ECO:0000313" key="2">
    <source>
        <dbReference type="EMBL" id="TKW55294.1"/>
    </source>
</evidence>